<feature type="transmembrane region" description="Helical" evidence="1">
    <location>
        <begin position="17"/>
        <end position="41"/>
    </location>
</feature>
<dbReference type="EMBL" id="AP018203">
    <property type="protein sequence ID" value="BAY55361.1"/>
    <property type="molecule type" value="Genomic_DNA"/>
</dbReference>
<keyword evidence="1" id="KW-1133">Transmembrane helix</keyword>
<gene>
    <name evidence="2" type="ORF">NIES2135_21840</name>
</gene>
<keyword evidence="3" id="KW-1185">Reference proteome</keyword>
<evidence type="ECO:0000256" key="1">
    <source>
        <dbReference type="SAM" id="Phobius"/>
    </source>
</evidence>
<dbReference type="AlphaFoldDB" id="A0A1Z4JF40"/>
<sequence length="167" mass="18640">MTQVLEPQQSRLLSKQFMLAGILLGMGFAGFFDGIVLHQILQWHHMLSSVRPMTNMSDVKVHSVADGLFHLADYGLTIAGVTLLWRSHLQDQLPKSSQPFIGLILFGAGLFNTIEGFIDHEILGIHHVHSGTHYLLWDIGFLMFGIGLIIAGLKLLDRWKNAPESMP</sequence>
<dbReference type="InterPro" id="IPR018719">
    <property type="entry name" value="DUF2243_membrane"/>
</dbReference>
<keyword evidence="1" id="KW-0472">Membrane</keyword>
<feature type="transmembrane region" description="Helical" evidence="1">
    <location>
        <begin position="61"/>
        <end position="85"/>
    </location>
</feature>
<feature type="transmembrane region" description="Helical" evidence="1">
    <location>
        <begin position="134"/>
        <end position="156"/>
    </location>
</feature>
<protein>
    <recommendedName>
        <fullName evidence="4">DUF2243 domain-containing protein</fullName>
    </recommendedName>
</protein>
<name>A0A1Z4JF40_LEPBY</name>
<accession>A0A1Z4JF40</accession>
<feature type="transmembrane region" description="Helical" evidence="1">
    <location>
        <begin position="97"/>
        <end position="114"/>
    </location>
</feature>
<keyword evidence="1" id="KW-0812">Transmembrane</keyword>
<evidence type="ECO:0000313" key="3">
    <source>
        <dbReference type="Proteomes" id="UP000217895"/>
    </source>
</evidence>
<reference evidence="2 3" key="1">
    <citation type="submission" date="2017-06" db="EMBL/GenBank/DDBJ databases">
        <title>Genome sequencing of cyanobaciteial culture collection at National Institute for Environmental Studies (NIES).</title>
        <authorList>
            <person name="Hirose Y."/>
            <person name="Shimura Y."/>
            <person name="Fujisawa T."/>
            <person name="Nakamura Y."/>
            <person name="Kawachi M."/>
        </authorList>
    </citation>
    <scope>NUCLEOTIDE SEQUENCE [LARGE SCALE GENOMIC DNA]</scope>
    <source>
        <strain evidence="2 3">NIES-2135</strain>
    </source>
</reference>
<dbReference type="Pfam" id="PF10002">
    <property type="entry name" value="DUF2243"/>
    <property type="match status" value="1"/>
</dbReference>
<proteinExistence type="predicted"/>
<evidence type="ECO:0008006" key="4">
    <source>
        <dbReference type="Google" id="ProtNLM"/>
    </source>
</evidence>
<organism evidence="2 3">
    <name type="scientific">Leptolyngbya boryana NIES-2135</name>
    <dbReference type="NCBI Taxonomy" id="1973484"/>
    <lineage>
        <taxon>Bacteria</taxon>
        <taxon>Bacillati</taxon>
        <taxon>Cyanobacteriota</taxon>
        <taxon>Cyanophyceae</taxon>
        <taxon>Leptolyngbyales</taxon>
        <taxon>Leptolyngbyaceae</taxon>
        <taxon>Leptolyngbya group</taxon>
        <taxon>Leptolyngbya</taxon>
    </lineage>
</organism>
<dbReference type="Proteomes" id="UP000217895">
    <property type="component" value="Chromosome"/>
</dbReference>
<evidence type="ECO:0000313" key="2">
    <source>
        <dbReference type="EMBL" id="BAY55361.1"/>
    </source>
</evidence>